<reference evidence="2 3" key="1">
    <citation type="submission" date="2024-05" db="EMBL/GenBank/DDBJ databases">
        <title>Genome sequencing and assembly of Indian major carp, Cirrhinus mrigala (Hamilton, 1822).</title>
        <authorList>
            <person name="Mohindra V."/>
            <person name="Chowdhury L.M."/>
            <person name="Lal K."/>
            <person name="Jena J.K."/>
        </authorList>
    </citation>
    <scope>NUCLEOTIDE SEQUENCE [LARGE SCALE GENOMIC DNA]</scope>
    <source>
        <strain evidence="2">CM1030</strain>
        <tissue evidence="2">Blood</tissue>
    </source>
</reference>
<evidence type="ECO:0000313" key="2">
    <source>
        <dbReference type="EMBL" id="KAL0165958.1"/>
    </source>
</evidence>
<dbReference type="EMBL" id="JAMKFB020000019">
    <property type="protein sequence ID" value="KAL0165958.1"/>
    <property type="molecule type" value="Genomic_DNA"/>
</dbReference>
<evidence type="ECO:0000256" key="1">
    <source>
        <dbReference type="SAM" id="MobiDB-lite"/>
    </source>
</evidence>
<proteinExistence type="predicted"/>
<evidence type="ECO:0000313" key="3">
    <source>
        <dbReference type="Proteomes" id="UP001529510"/>
    </source>
</evidence>
<name>A0ABD0NVP2_CIRMR</name>
<dbReference type="AlphaFoldDB" id="A0ABD0NVP2"/>
<dbReference type="Proteomes" id="UP001529510">
    <property type="component" value="Unassembled WGS sequence"/>
</dbReference>
<gene>
    <name evidence="2" type="ORF">M9458_037802</name>
</gene>
<sequence length="90" mass="9327">STGAGCHGTDVAEASSVRISSDRSAPGSSGEGAPGRGPMVLGPGFPPRRLSMGDSRQEGPPLTGGTILHPRPELWKLWVWPLGGTPHSFR</sequence>
<feature type="region of interest" description="Disordered" evidence="1">
    <location>
        <begin position="1"/>
        <end position="68"/>
    </location>
</feature>
<organism evidence="2 3">
    <name type="scientific">Cirrhinus mrigala</name>
    <name type="common">Mrigala</name>
    <dbReference type="NCBI Taxonomy" id="683832"/>
    <lineage>
        <taxon>Eukaryota</taxon>
        <taxon>Metazoa</taxon>
        <taxon>Chordata</taxon>
        <taxon>Craniata</taxon>
        <taxon>Vertebrata</taxon>
        <taxon>Euteleostomi</taxon>
        <taxon>Actinopterygii</taxon>
        <taxon>Neopterygii</taxon>
        <taxon>Teleostei</taxon>
        <taxon>Ostariophysi</taxon>
        <taxon>Cypriniformes</taxon>
        <taxon>Cyprinidae</taxon>
        <taxon>Labeoninae</taxon>
        <taxon>Labeonini</taxon>
        <taxon>Cirrhinus</taxon>
    </lineage>
</organism>
<accession>A0ABD0NVP2</accession>
<comment type="caution">
    <text evidence="2">The sequence shown here is derived from an EMBL/GenBank/DDBJ whole genome shotgun (WGS) entry which is preliminary data.</text>
</comment>
<keyword evidence="3" id="KW-1185">Reference proteome</keyword>
<protein>
    <submittedName>
        <fullName evidence="2">Uncharacterized protein</fullName>
    </submittedName>
</protein>
<feature type="non-terminal residue" evidence="2">
    <location>
        <position position="90"/>
    </location>
</feature>
<feature type="non-terminal residue" evidence="2">
    <location>
        <position position="1"/>
    </location>
</feature>